<dbReference type="RefSeq" id="WP_146840759.1">
    <property type="nucleotide sequence ID" value="NZ_BJVQ01000107.1"/>
</dbReference>
<gene>
    <name evidence="1" type="ORF">CHO01_38820</name>
    <name evidence="2" type="ORF">HNR08_003387</name>
</gene>
<proteinExistence type="predicted"/>
<keyword evidence="3" id="KW-1185">Reference proteome</keyword>
<reference evidence="1 3" key="1">
    <citation type="submission" date="2019-07" db="EMBL/GenBank/DDBJ databases">
        <title>Whole genome shotgun sequence of Cellulomonas hominis NBRC 16055.</title>
        <authorList>
            <person name="Hosoyama A."/>
            <person name="Uohara A."/>
            <person name="Ohji S."/>
            <person name="Ichikawa N."/>
        </authorList>
    </citation>
    <scope>NUCLEOTIDE SEQUENCE [LARGE SCALE GENOMIC DNA]</scope>
    <source>
        <strain evidence="1 3">NBRC 16055</strain>
    </source>
</reference>
<dbReference type="EMBL" id="BJVQ01000107">
    <property type="protein sequence ID" value="GEL48766.1"/>
    <property type="molecule type" value="Genomic_DNA"/>
</dbReference>
<evidence type="ECO:0000313" key="4">
    <source>
        <dbReference type="Proteomes" id="UP000564629"/>
    </source>
</evidence>
<comment type="caution">
    <text evidence="1">The sequence shown here is derived from an EMBL/GenBank/DDBJ whole genome shotgun (WGS) entry which is preliminary data.</text>
</comment>
<reference evidence="2 4" key="2">
    <citation type="submission" date="2020-08" db="EMBL/GenBank/DDBJ databases">
        <title>Sequencing the genomes of 1000 actinobacteria strains.</title>
        <authorList>
            <person name="Klenk H.-P."/>
        </authorList>
    </citation>
    <scope>NUCLEOTIDE SEQUENCE [LARGE SCALE GENOMIC DNA]</scope>
    <source>
        <strain evidence="2 4">DSM 9581</strain>
    </source>
</reference>
<sequence length="558" mass="61249">MSAALTTQPPRVPAGVRSGGQFTLRVRGESSAALLEPEPAAEGGDLTLAGTSRVYDMRRQYRLREVTTRPPVIDADDTVATAVKKWGRYTAANSDLDPQDYAAARGWTPLTEAEADRLRAKAGKTVSADATAWDTSADPNAKRAVFLETRAGAKEGAWCSRYDRDDTWAVVNLARRQAAEAITADLRDFVAQHGGDPEDISANLVSQWLSMTGPEAAKDRMRNGLSAISALGDTPVLGVAPPRHPSAYGADLDAYYADRAAYQTAIIALCQDEKALREAFGATDPSRDEEKSIYAPSAWPHEHSFAEVLKQARSTAKVATTRAAAAAMVAERFGMADDLYLTQQRRSGEYRHSATVWEDKKNIPATHAAAAAGSTFHRDGMSHVEVDESVDLDDFRAVEAEWAELSRRVPHTKAPARMAFRLTGRHNAAGVYSPDRDAIAVDPRHPSSMWHEYVHHLDHTSGAGQVSLSDEFRPILRAAQQAVRADGRFATMGKSLDYWRTPTEVFSRSAELWLHWRGVRTSLNGDEHKFDDNPAYSTLYPMREQITSFFDATFGDPT</sequence>
<evidence type="ECO:0000313" key="1">
    <source>
        <dbReference type="EMBL" id="GEL48766.1"/>
    </source>
</evidence>
<protein>
    <submittedName>
        <fullName evidence="1">Uncharacterized protein</fullName>
    </submittedName>
</protein>
<dbReference type="EMBL" id="JACHDN010000001">
    <property type="protein sequence ID" value="MBB5474651.1"/>
    <property type="molecule type" value="Genomic_DNA"/>
</dbReference>
<evidence type="ECO:0000313" key="2">
    <source>
        <dbReference type="EMBL" id="MBB5474651.1"/>
    </source>
</evidence>
<evidence type="ECO:0000313" key="3">
    <source>
        <dbReference type="Proteomes" id="UP000321723"/>
    </source>
</evidence>
<organism evidence="1 3">
    <name type="scientific">Cellulomonas hominis</name>
    <dbReference type="NCBI Taxonomy" id="156981"/>
    <lineage>
        <taxon>Bacteria</taxon>
        <taxon>Bacillati</taxon>
        <taxon>Actinomycetota</taxon>
        <taxon>Actinomycetes</taxon>
        <taxon>Micrococcales</taxon>
        <taxon>Cellulomonadaceae</taxon>
        <taxon>Cellulomonas</taxon>
    </lineage>
</organism>
<dbReference type="Proteomes" id="UP000564629">
    <property type="component" value="Unassembled WGS sequence"/>
</dbReference>
<accession>A0A511FHP7</accession>
<dbReference type="OrthoDB" id="5197147at2"/>
<dbReference type="AlphaFoldDB" id="A0A511FHP7"/>
<dbReference type="Proteomes" id="UP000321723">
    <property type="component" value="Unassembled WGS sequence"/>
</dbReference>
<name>A0A511FHP7_9CELL</name>